<sequence>MSPTDWDAVADGQDGDGWVEIPETGWAMLAAWAAGTENVRRRPVDDTGRQVRITTESDGVSETRYAPFTAEDRRAVDEGIQDYLRDAGVQLPPRGFVWLMRLPPGIGSEEELARRINAGISGSAPGAVHPADIALAMEQVIDVLYERD</sequence>
<dbReference type="RefSeq" id="WP_005267138.1">
    <property type="nucleotide sequence ID" value="NZ_ANPE02000067.1"/>
</dbReference>
<dbReference type="Pfam" id="PF19381">
    <property type="entry name" value="DUF5956"/>
    <property type="match status" value="1"/>
</dbReference>
<organism evidence="1 2">
    <name type="scientific">Arthrobacter crystallopoietes BAB-32</name>
    <dbReference type="NCBI Taxonomy" id="1246476"/>
    <lineage>
        <taxon>Bacteria</taxon>
        <taxon>Bacillati</taxon>
        <taxon>Actinomycetota</taxon>
        <taxon>Actinomycetes</taxon>
        <taxon>Micrococcales</taxon>
        <taxon>Micrococcaceae</taxon>
        <taxon>Crystallibacter</taxon>
    </lineage>
</organism>
<evidence type="ECO:0000313" key="1">
    <source>
        <dbReference type="EMBL" id="EMY35637.1"/>
    </source>
</evidence>
<evidence type="ECO:0000313" key="2">
    <source>
        <dbReference type="Proteomes" id="UP000010729"/>
    </source>
</evidence>
<keyword evidence="2" id="KW-1185">Reference proteome</keyword>
<dbReference type="EMBL" id="ANPE02000067">
    <property type="protein sequence ID" value="EMY35637.1"/>
    <property type="molecule type" value="Genomic_DNA"/>
</dbReference>
<dbReference type="AlphaFoldDB" id="N1V6A6"/>
<dbReference type="InterPro" id="IPR046000">
    <property type="entry name" value="DUF5956"/>
</dbReference>
<protein>
    <submittedName>
        <fullName evidence="1">Uncharacterized protein</fullName>
    </submittedName>
</protein>
<proteinExistence type="predicted"/>
<gene>
    <name evidence="1" type="ORF">D477_003043</name>
</gene>
<name>N1V6A6_9MICC</name>
<reference evidence="1 2" key="1">
    <citation type="journal article" date="2013" name="Genome Announc.">
        <title>Draft Genome Sequence of Arthrobacter crystallopoietes Strain BAB-32, Revealing Genes for Bioremediation.</title>
        <authorList>
            <person name="Joshi M.N."/>
            <person name="Pandit A.S."/>
            <person name="Sharma A."/>
            <person name="Pandya R.V."/>
            <person name="Desai S.M."/>
            <person name="Saxena A.K."/>
            <person name="Bagatharia S.B."/>
        </authorList>
    </citation>
    <scope>NUCLEOTIDE SEQUENCE [LARGE SCALE GENOMIC DNA]</scope>
    <source>
        <strain evidence="1 2">BAB-32</strain>
    </source>
</reference>
<dbReference type="Proteomes" id="UP000010729">
    <property type="component" value="Unassembled WGS sequence"/>
</dbReference>
<comment type="caution">
    <text evidence="1">The sequence shown here is derived from an EMBL/GenBank/DDBJ whole genome shotgun (WGS) entry which is preliminary data.</text>
</comment>
<dbReference type="OrthoDB" id="4476365at2"/>
<accession>N1V6A6</accession>